<dbReference type="SUPFAM" id="SSF160631">
    <property type="entry name" value="SMI1/KNR4-like"/>
    <property type="match status" value="1"/>
</dbReference>
<dbReference type="SMART" id="SM00860">
    <property type="entry name" value="SMI1_KNR4"/>
    <property type="match status" value="1"/>
</dbReference>
<dbReference type="Proteomes" id="UP000004947">
    <property type="component" value="Unassembled WGS sequence"/>
</dbReference>
<organism evidence="2 3">
    <name type="scientific">Lentisphaera araneosa HTCC2155</name>
    <dbReference type="NCBI Taxonomy" id="313628"/>
    <lineage>
        <taxon>Bacteria</taxon>
        <taxon>Pseudomonadati</taxon>
        <taxon>Lentisphaerota</taxon>
        <taxon>Lentisphaeria</taxon>
        <taxon>Lentisphaerales</taxon>
        <taxon>Lentisphaeraceae</taxon>
        <taxon>Lentisphaera</taxon>
    </lineage>
</organism>
<evidence type="ECO:0000313" key="2">
    <source>
        <dbReference type="EMBL" id="EDM26815.1"/>
    </source>
</evidence>
<dbReference type="AlphaFoldDB" id="A6DN67"/>
<sequence length="306" mass="36223">MNIYRKNHAFKEYENPIVTQKDISVFEKKYNIKLPKKYKEILLIQNGGTVEIPIFKLKSKKHHIDSIYGINESKSEYVLTNVNLYHDEKYSLYFTRSKFKKENLDPNKILIFYTDYDNFYALDYNNNQEPEVIWFKVGASSFNQKKVIANNFEDFLNLQFHGSKLSFSKNKKTGETLIFKDEISSIDDYNNTFTINSQVYDHNDYYRVITEENRSWKNWINEEIIQKNDLITSSCFISLCENSKTKIYKLTLESKKIQIKIKSSLVLSNGMFINEPSSEIAYLEIFSQLKENLQLVQKSIKEIQKP</sequence>
<dbReference type="OrthoDB" id="8657476at2"/>
<dbReference type="InterPro" id="IPR037883">
    <property type="entry name" value="Knr4/Smi1-like_sf"/>
</dbReference>
<feature type="domain" description="Knr4/Smi1-like" evidence="1">
    <location>
        <begin position="17"/>
        <end position="158"/>
    </location>
</feature>
<dbReference type="EMBL" id="ABCK01000013">
    <property type="protein sequence ID" value="EDM26815.1"/>
    <property type="molecule type" value="Genomic_DNA"/>
</dbReference>
<dbReference type="RefSeq" id="WP_007279310.1">
    <property type="nucleotide sequence ID" value="NZ_ABCK01000013.1"/>
</dbReference>
<dbReference type="Gene3D" id="3.40.1580.10">
    <property type="entry name" value="SMI1/KNR4-like"/>
    <property type="match status" value="1"/>
</dbReference>
<keyword evidence="3" id="KW-1185">Reference proteome</keyword>
<dbReference type="InterPro" id="IPR018958">
    <property type="entry name" value="Knr4/Smi1-like_dom"/>
</dbReference>
<protein>
    <recommendedName>
        <fullName evidence="1">Knr4/Smi1-like domain-containing protein</fullName>
    </recommendedName>
</protein>
<name>A6DN67_9BACT</name>
<accession>A6DN67</accession>
<evidence type="ECO:0000313" key="3">
    <source>
        <dbReference type="Proteomes" id="UP000004947"/>
    </source>
</evidence>
<evidence type="ECO:0000259" key="1">
    <source>
        <dbReference type="SMART" id="SM00860"/>
    </source>
</evidence>
<reference evidence="2 3" key="1">
    <citation type="journal article" date="2010" name="J. Bacteriol.">
        <title>Genome sequence of Lentisphaera araneosa HTCC2155T, the type species of the order Lentisphaerales in the phylum Lentisphaerae.</title>
        <authorList>
            <person name="Thrash J.C."/>
            <person name="Cho J.C."/>
            <person name="Vergin K.L."/>
            <person name="Morris R.M."/>
            <person name="Giovannoni S.J."/>
        </authorList>
    </citation>
    <scope>NUCLEOTIDE SEQUENCE [LARGE SCALE GENOMIC DNA]</scope>
    <source>
        <strain evidence="2 3">HTCC2155</strain>
    </source>
</reference>
<gene>
    <name evidence="2" type="ORF">LNTAR_06204</name>
</gene>
<comment type="caution">
    <text evidence="2">The sequence shown here is derived from an EMBL/GenBank/DDBJ whole genome shotgun (WGS) entry which is preliminary data.</text>
</comment>
<proteinExistence type="predicted"/>
<dbReference type="Pfam" id="PF09346">
    <property type="entry name" value="SMI1_KNR4"/>
    <property type="match status" value="1"/>
</dbReference>